<proteinExistence type="predicted"/>
<evidence type="ECO:0000313" key="1">
    <source>
        <dbReference type="EMBL" id="KDR85821.1"/>
    </source>
</evidence>
<evidence type="ECO:0008006" key="3">
    <source>
        <dbReference type="Google" id="ProtNLM"/>
    </source>
</evidence>
<keyword evidence="2" id="KW-1185">Reference proteome</keyword>
<reference evidence="2" key="1">
    <citation type="journal article" date="2014" name="Proc. Natl. Acad. Sci. U.S.A.">
        <title>Extensive sampling of basidiomycete genomes demonstrates inadequacy of the white-rot/brown-rot paradigm for wood decay fungi.</title>
        <authorList>
            <person name="Riley R."/>
            <person name="Salamov A.A."/>
            <person name="Brown D.W."/>
            <person name="Nagy L.G."/>
            <person name="Floudas D."/>
            <person name="Held B.W."/>
            <person name="Levasseur A."/>
            <person name="Lombard V."/>
            <person name="Morin E."/>
            <person name="Otillar R."/>
            <person name="Lindquist E.A."/>
            <person name="Sun H."/>
            <person name="LaButti K.M."/>
            <person name="Schmutz J."/>
            <person name="Jabbour D."/>
            <person name="Luo H."/>
            <person name="Baker S.E."/>
            <person name="Pisabarro A.G."/>
            <person name="Walton J.D."/>
            <person name="Blanchette R.A."/>
            <person name="Henrissat B."/>
            <person name="Martin F."/>
            <person name="Cullen D."/>
            <person name="Hibbett D.S."/>
            <person name="Grigoriev I.V."/>
        </authorList>
    </citation>
    <scope>NUCLEOTIDE SEQUENCE [LARGE SCALE GENOMIC DNA]</scope>
    <source>
        <strain evidence="2">CBS 339.88</strain>
    </source>
</reference>
<gene>
    <name evidence="1" type="ORF">GALMADRAFT_150210</name>
</gene>
<organism evidence="1 2">
    <name type="scientific">Galerina marginata (strain CBS 339.88)</name>
    <dbReference type="NCBI Taxonomy" id="685588"/>
    <lineage>
        <taxon>Eukaryota</taxon>
        <taxon>Fungi</taxon>
        <taxon>Dikarya</taxon>
        <taxon>Basidiomycota</taxon>
        <taxon>Agaricomycotina</taxon>
        <taxon>Agaricomycetes</taxon>
        <taxon>Agaricomycetidae</taxon>
        <taxon>Agaricales</taxon>
        <taxon>Agaricineae</taxon>
        <taxon>Strophariaceae</taxon>
        <taxon>Galerina</taxon>
    </lineage>
</organism>
<dbReference type="AlphaFoldDB" id="A0A067TRK4"/>
<feature type="non-terminal residue" evidence="1">
    <location>
        <position position="167"/>
    </location>
</feature>
<dbReference type="HOGENOM" id="CLU_1594653_0_0_1"/>
<dbReference type="Proteomes" id="UP000027222">
    <property type="component" value="Unassembled WGS sequence"/>
</dbReference>
<name>A0A067TRK4_GALM3</name>
<protein>
    <recommendedName>
        <fullName evidence="3">F-box domain-containing protein</fullName>
    </recommendedName>
</protein>
<accession>A0A067TRK4</accession>
<dbReference type="EMBL" id="KL142367">
    <property type="protein sequence ID" value="KDR85821.1"/>
    <property type="molecule type" value="Genomic_DNA"/>
</dbReference>
<sequence length="167" mass="18878">MARVDDQHLNLPVTFRSVDDDIVPSMQFAVLDNSDLLETIFSFFEPESGLYSEKWALSPRTQQDLVNTALTCKAFVSPALNILWRSMDSIAPLFKILPTLVLVRNDYTINGAILESHIQRVDQRPIPSFIYQILASLRPRGLLPALTHLFIPPLLSSCRTGPLRILF</sequence>
<evidence type="ECO:0000313" key="2">
    <source>
        <dbReference type="Proteomes" id="UP000027222"/>
    </source>
</evidence>
<dbReference type="OrthoDB" id="3543113at2759"/>